<dbReference type="InterPro" id="IPR001609">
    <property type="entry name" value="Myosin_head_motor_dom-like"/>
</dbReference>
<evidence type="ECO:0000256" key="7">
    <source>
        <dbReference type="ARBA" id="ARBA00022840"/>
    </source>
</evidence>
<dbReference type="PANTHER" id="PTHR13140">
    <property type="entry name" value="MYOSIN"/>
    <property type="match status" value="1"/>
</dbReference>
<keyword evidence="7 16" id="KW-0067">ATP-binding</keyword>
<dbReference type="FunFam" id="1.20.5.190:FF:000043">
    <property type="entry name" value="unconventional myosin-Ia isoform X1"/>
    <property type="match status" value="1"/>
</dbReference>
<dbReference type="Pfam" id="PF00063">
    <property type="entry name" value="Myosin_head"/>
    <property type="match status" value="1"/>
</dbReference>
<dbReference type="SUPFAM" id="SSF52540">
    <property type="entry name" value="P-loop containing nucleoside triphosphate hydrolases"/>
    <property type="match status" value="1"/>
</dbReference>
<evidence type="ECO:0000256" key="13">
    <source>
        <dbReference type="ARBA" id="ARBA00041221"/>
    </source>
</evidence>
<accession>A0A4U1FRL6</accession>
<dbReference type="FunFam" id="1.10.10.820:FF:000001">
    <property type="entry name" value="Myosin heavy chain"/>
    <property type="match status" value="1"/>
</dbReference>
<dbReference type="InterPro" id="IPR013055">
    <property type="entry name" value="Tachy_Neuro_lke_CS"/>
</dbReference>
<evidence type="ECO:0000256" key="1">
    <source>
        <dbReference type="ARBA" id="ARBA00007518"/>
    </source>
</evidence>
<evidence type="ECO:0000313" key="21">
    <source>
        <dbReference type="Proteomes" id="UP000308365"/>
    </source>
</evidence>
<evidence type="ECO:0000256" key="2">
    <source>
        <dbReference type="ARBA" id="ARBA00008314"/>
    </source>
</evidence>
<evidence type="ECO:0000256" key="8">
    <source>
        <dbReference type="ARBA" id="ARBA00022860"/>
    </source>
</evidence>
<dbReference type="AlphaFoldDB" id="A0A4U1FRL6"/>
<keyword evidence="10 16" id="KW-0505">Motor protein</keyword>
<evidence type="ECO:0000256" key="12">
    <source>
        <dbReference type="ARBA" id="ARBA00039640"/>
    </source>
</evidence>
<dbReference type="FunFam" id="1.20.120.720:FF:000004">
    <property type="entry name" value="unconventional myosin-Ib isoform X1"/>
    <property type="match status" value="1"/>
</dbReference>
<feature type="binding site" evidence="16">
    <location>
        <begin position="101"/>
        <end position="108"/>
    </location>
    <ligand>
        <name>ATP</name>
        <dbReference type="ChEBI" id="CHEBI:30616"/>
    </ligand>
</feature>
<evidence type="ECO:0000259" key="19">
    <source>
        <dbReference type="PROSITE" id="PS51757"/>
    </source>
</evidence>
<dbReference type="GO" id="GO:0030048">
    <property type="term" value="P:actin filament-based movement"/>
    <property type="evidence" value="ECO:0007669"/>
    <property type="project" value="TreeGrafter"/>
</dbReference>
<dbReference type="Gene3D" id="1.20.58.530">
    <property type="match status" value="1"/>
</dbReference>
<comment type="similarity">
    <text evidence="2 16">Belongs to the TRAFAC class myosin-kinesin ATPase superfamily. Myosin family.</text>
</comment>
<dbReference type="GO" id="GO:0000146">
    <property type="term" value="F:microfilament motor activity"/>
    <property type="evidence" value="ECO:0007669"/>
    <property type="project" value="TreeGrafter"/>
</dbReference>
<dbReference type="PRINTS" id="PR00193">
    <property type="entry name" value="MYOSINHEAVY"/>
</dbReference>
<feature type="region of interest" description="Actin-binding" evidence="16">
    <location>
        <begin position="571"/>
        <end position="593"/>
    </location>
</feature>
<dbReference type="GO" id="GO:0006897">
    <property type="term" value="P:endocytosis"/>
    <property type="evidence" value="ECO:0007669"/>
    <property type="project" value="TreeGrafter"/>
</dbReference>
<dbReference type="SMART" id="SM00242">
    <property type="entry name" value="MYSc"/>
    <property type="match status" value="1"/>
</dbReference>
<dbReference type="GO" id="GO:0007605">
    <property type="term" value="P:sensory perception of sound"/>
    <property type="evidence" value="ECO:0007669"/>
    <property type="project" value="TreeGrafter"/>
</dbReference>
<evidence type="ECO:0000313" key="20">
    <source>
        <dbReference type="EMBL" id="TKC52634.1"/>
    </source>
</evidence>
<dbReference type="InterPro" id="IPR036961">
    <property type="entry name" value="Kinesin_motor_dom_sf"/>
</dbReference>
<dbReference type="GO" id="GO:0005737">
    <property type="term" value="C:cytoplasm"/>
    <property type="evidence" value="ECO:0007669"/>
    <property type="project" value="TreeGrafter"/>
</dbReference>
<dbReference type="GO" id="GO:0005524">
    <property type="term" value="F:ATP binding"/>
    <property type="evidence" value="ECO:0007669"/>
    <property type="project" value="UniProtKB-UniRule"/>
</dbReference>
<organism evidence="20 21">
    <name type="scientific">Monodon monoceros</name>
    <name type="common">Narwhal</name>
    <name type="synonym">Ceratodon monodon</name>
    <dbReference type="NCBI Taxonomy" id="40151"/>
    <lineage>
        <taxon>Eukaryota</taxon>
        <taxon>Metazoa</taxon>
        <taxon>Chordata</taxon>
        <taxon>Craniata</taxon>
        <taxon>Vertebrata</taxon>
        <taxon>Euteleostomi</taxon>
        <taxon>Mammalia</taxon>
        <taxon>Eutheria</taxon>
        <taxon>Laurasiatheria</taxon>
        <taxon>Artiodactyla</taxon>
        <taxon>Whippomorpha</taxon>
        <taxon>Cetacea</taxon>
        <taxon>Odontoceti</taxon>
        <taxon>Monodontidae</taxon>
        <taxon>Monodon</taxon>
    </lineage>
</organism>
<dbReference type="Gene3D" id="1.10.10.820">
    <property type="match status" value="1"/>
</dbReference>
<feature type="domain" description="Myosin motor" evidence="18">
    <location>
        <begin position="8"/>
        <end position="694"/>
    </location>
</feature>
<evidence type="ECO:0000256" key="14">
    <source>
        <dbReference type="ARBA" id="ARBA00041380"/>
    </source>
</evidence>
<evidence type="ECO:0000256" key="6">
    <source>
        <dbReference type="ARBA" id="ARBA00022815"/>
    </source>
</evidence>
<dbReference type="Pfam" id="PF03823">
    <property type="entry name" value="Neurokinin_B"/>
    <property type="match status" value="1"/>
</dbReference>
<dbReference type="GO" id="GO:0005886">
    <property type="term" value="C:plasma membrane"/>
    <property type="evidence" value="ECO:0007669"/>
    <property type="project" value="TreeGrafter"/>
</dbReference>
<evidence type="ECO:0000256" key="9">
    <source>
        <dbReference type="ARBA" id="ARBA00023123"/>
    </source>
</evidence>
<dbReference type="EMBL" id="RWIC01000023">
    <property type="protein sequence ID" value="TKC52634.1"/>
    <property type="molecule type" value="Genomic_DNA"/>
</dbReference>
<dbReference type="PANTHER" id="PTHR13140:SF291">
    <property type="entry name" value="UNCONVENTIONAL MYOSIN-IA"/>
    <property type="match status" value="1"/>
</dbReference>
<dbReference type="GO" id="GO:0016459">
    <property type="term" value="C:myosin complex"/>
    <property type="evidence" value="ECO:0007669"/>
    <property type="project" value="UniProtKB-KW"/>
</dbReference>
<keyword evidence="5 16" id="KW-0547">Nucleotide-binding</keyword>
<dbReference type="FunFam" id="1.20.58.530:FF:000004">
    <property type="entry name" value="Unconventional myosin ID"/>
    <property type="match status" value="1"/>
</dbReference>
<protein>
    <recommendedName>
        <fullName evidence="12">Unconventional myosin-Ia</fullName>
    </recommendedName>
    <alternativeName>
        <fullName evidence="13">Brush border myosin I</fullName>
    </alternativeName>
    <alternativeName>
        <fullName evidence="14">Myosin I heavy chain</fullName>
    </alternativeName>
</protein>
<name>A0A4U1FRL6_MONMO</name>
<dbReference type="Gene3D" id="1.20.5.190">
    <property type="match status" value="1"/>
</dbReference>
<feature type="region of interest" description="Disordered" evidence="17">
    <location>
        <begin position="1176"/>
        <end position="1200"/>
    </location>
</feature>
<dbReference type="GO" id="GO:0005903">
    <property type="term" value="C:brush border"/>
    <property type="evidence" value="ECO:0007669"/>
    <property type="project" value="TreeGrafter"/>
</dbReference>
<proteinExistence type="inferred from homology"/>
<dbReference type="PROSITE" id="PS51456">
    <property type="entry name" value="MYOSIN_MOTOR"/>
    <property type="match status" value="1"/>
</dbReference>
<dbReference type="InterPro" id="IPR000048">
    <property type="entry name" value="IQ_motif_EF-hand-BS"/>
</dbReference>
<evidence type="ECO:0000256" key="16">
    <source>
        <dbReference type="PROSITE-ProRule" id="PRU00782"/>
    </source>
</evidence>
<dbReference type="CDD" id="cd23767">
    <property type="entry name" value="IQCD"/>
    <property type="match status" value="1"/>
</dbReference>
<evidence type="ECO:0000256" key="17">
    <source>
        <dbReference type="SAM" id="MobiDB-lite"/>
    </source>
</evidence>
<dbReference type="SMART" id="SM00015">
    <property type="entry name" value="IQ"/>
    <property type="match status" value="3"/>
</dbReference>
<keyword evidence="4" id="KW-0677">Repeat</keyword>
<dbReference type="InterPro" id="IPR010926">
    <property type="entry name" value="Myosin_TH1"/>
</dbReference>
<dbReference type="InterPro" id="IPR027417">
    <property type="entry name" value="P-loop_NTPase"/>
</dbReference>
<dbReference type="PROSITE" id="PS00267">
    <property type="entry name" value="TACHYKININ"/>
    <property type="match status" value="1"/>
</dbReference>
<dbReference type="InterPro" id="IPR036072">
    <property type="entry name" value="MYSc_Myo1"/>
</dbReference>
<dbReference type="Gene3D" id="6.20.240.20">
    <property type="match status" value="1"/>
</dbReference>
<comment type="caution">
    <text evidence="20">The sequence shown here is derived from an EMBL/GenBank/DDBJ whole genome shotgun (WGS) entry which is preliminary data.</text>
</comment>
<dbReference type="GO" id="GO:0007217">
    <property type="term" value="P:tachykinin receptor signaling pathway"/>
    <property type="evidence" value="ECO:0007669"/>
    <property type="project" value="InterPro"/>
</dbReference>
<keyword evidence="8" id="KW-0112">Calmodulin-binding</keyword>
<comment type="similarity">
    <text evidence="1">Belongs to the tachykinin family.</text>
</comment>
<feature type="domain" description="TH1" evidence="19">
    <location>
        <begin position="857"/>
        <end position="1041"/>
    </location>
</feature>
<dbReference type="Gene3D" id="3.40.850.10">
    <property type="entry name" value="Kinesin motor domain"/>
    <property type="match status" value="1"/>
</dbReference>
<dbReference type="Gene3D" id="1.20.120.720">
    <property type="entry name" value="Myosin VI head, motor domain, U50 subdomain"/>
    <property type="match status" value="1"/>
</dbReference>
<keyword evidence="9 16" id="KW-0518">Myosin</keyword>
<evidence type="ECO:0000256" key="10">
    <source>
        <dbReference type="ARBA" id="ARBA00023175"/>
    </source>
</evidence>
<keyword evidence="11 16" id="KW-0009">Actin-binding</keyword>
<keyword evidence="6" id="KW-0027">Amidation</keyword>
<dbReference type="CDD" id="cd01378">
    <property type="entry name" value="MYSc_Myo1"/>
    <property type="match status" value="1"/>
</dbReference>
<evidence type="ECO:0000256" key="3">
    <source>
        <dbReference type="ARBA" id="ARBA00022553"/>
    </source>
</evidence>
<dbReference type="Proteomes" id="UP000308365">
    <property type="component" value="Unassembled WGS sequence"/>
</dbReference>
<dbReference type="GO" id="GO:0051015">
    <property type="term" value="F:actin filament binding"/>
    <property type="evidence" value="ECO:0007669"/>
    <property type="project" value="TreeGrafter"/>
</dbReference>
<dbReference type="InterPro" id="IPR003635">
    <property type="entry name" value="Neurokinin-B/TAC3"/>
</dbReference>
<dbReference type="GO" id="GO:0005902">
    <property type="term" value="C:microvillus"/>
    <property type="evidence" value="ECO:0007669"/>
    <property type="project" value="TreeGrafter"/>
</dbReference>
<evidence type="ECO:0000256" key="4">
    <source>
        <dbReference type="ARBA" id="ARBA00022737"/>
    </source>
</evidence>
<gene>
    <name evidence="20" type="ORF">EI555_004488</name>
</gene>
<dbReference type="PROSITE" id="PS50096">
    <property type="entry name" value="IQ"/>
    <property type="match status" value="3"/>
</dbReference>
<evidence type="ECO:0000256" key="15">
    <source>
        <dbReference type="ARBA" id="ARBA00057482"/>
    </source>
</evidence>
<evidence type="ECO:0000256" key="11">
    <source>
        <dbReference type="ARBA" id="ARBA00023203"/>
    </source>
</evidence>
<dbReference type="PROSITE" id="PS51757">
    <property type="entry name" value="TH1"/>
    <property type="match status" value="1"/>
</dbReference>
<evidence type="ECO:0000256" key="5">
    <source>
        <dbReference type="ARBA" id="ARBA00022741"/>
    </source>
</evidence>
<keyword evidence="3" id="KW-0597">Phosphoprotein</keyword>
<evidence type="ECO:0000259" key="18">
    <source>
        <dbReference type="PROSITE" id="PS51456"/>
    </source>
</evidence>
<reference evidence="21" key="1">
    <citation type="journal article" date="2019" name="IScience">
        <title>Narwhal Genome Reveals Long-Term Low Genetic Diversity despite Current Large Abundance Size.</title>
        <authorList>
            <person name="Westbury M.V."/>
            <person name="Petersen B."/>
            <person name="Garde E."/>
            <person name="Heide-Jorgensen M.P."/>
            <person name="Lorenzen E.D."/>
        </authorList>
    </citation>
    <scope>NUCLEOTIDE SEQUENCE [LARGE SCALE GENOMIC DNA]</scope>
</reference>
<sequence>MTLLEGSIGVEDLVLLEPLEQESLIKNLQLRYENREIYTYIGNVLVSVNPYQQLPIYGPEFIARYRDYTFYELKPHVYALANEAYQSLRDQDQDQCILITGESGAGKTEASKLVMTYVAAVCGEGERVNSVKEQLLQSNPVLEAFGNAKTIRNNNSSRFGKYMDVEFDFKGSPLGGVITNYLLEKSRVVKHLEGERNFHIFYQLLAGADPQLLKALKLERDTNGYAYLNPGASRVDGMDDTANFKALQSAMTVIGFSKEEIRQVLEVVALVLKLGNVELADEFQANGVPASGIRDGRGIQEIGEMVGLNSVELERALCSRTMETAKEKVVTALNVVQAQYARDALAKNVYSRLFTWLVNRINASIQVGTGEKRKVMGVLDIYGFEILEDNSFEQFVINYCNEKLQQVFIEITLKEEQEEYKREGIPWVKVDYFDNGIICNLIEHNQRGILAMLDEECLRPGVVSDSTFLAKLNQVFSKHGHYESKVTQNAQHQYDHSMGLSCFRICHYAGKVTYNVNSFIDKNNDLLFRDLSQAMWKAQHALLRSLFPEGDPKQASLKRPPTAGVQFKGSVAILMKNLYSKKPNYIRCIKPNEHQKRGEFSSELVAVQSRYLGLLENVRVRRAGYAYRQAYGSFLERYRLLSRSTWPHWDGGDREGVEKVLGELSVSSEEMAFGKTKIFIRSPKTLFYLEDKRRLRIHELATLIQKMYRGWRCRIHYQLMRKSQILISSWFRGNMQKKRYAKMKASALLIQAFVRGWKARKNYRKYFRSGAALTLSNFIYKSIARKFLLGLKNDLPTNVLDKRWPAAPYKYFNTANHELQKLFYQWKCKKFRDQLSPKQVEVLREKLCASELFKGKKASYPQSVPIPFHGDYIGLQGNPKLQKLKGREEGPVLVAETVMKVNRGNGKTSSRILLLTKGHVIISDTKNSQAKIVIALNSVAGVSVTSFKDGLFSLHLSEISSVGSKGDFLLVSEHVIELLTKMYRTVLDATQRQLPVTVTEEFSVRFKESSLAVRVIQGPGGGGNGKLSCKKKGSRCLEVTVHTSRVCGERTVLPASSLILPDHLPQAQSCSTGIMRSALLFAVILALSLARSLGAVCEESQEQVVPGGSHSKKDSNLYQLPPSLLRRLDDSRSVSLDGLLKMLSKASVGPKESSLPQKRDMHDFFVGLMGKRNIQPDNPIDVNQENVPSFGTFKYPSNVE</sequence>
<dbReference type="Pfam" id="PF06017">
    <property type="entry name" value="Myosin_TH1"/>
    <property type="match status" value="1"/>
</dbReference>
<dbReference type="GO" id="GO:0005516">
    <property type="term" value="F:calmodulin binding"/>
    <property type="evidence" value="ECO:0007669"/>
    <property type="project" value="UniProtKB-KW"/>
</dbReference>
<comment type="function">
    <text evidence="15">Involved in directing the movement of organelles along actin filaments.</text>
</comment>
<dbReference type="Pfam" id="PF00612">
    <property type="entry name" value="IQ"/>
    <property type="match status" value="2"/>
</dbReference>
<dbReference type="GO" id="GO:0007015">
    <property type="term" value="P:actin filament organization"/>
    <property type="evidence" value="ECO:0007669"/>
    <property type="project" value="TreeGrafter"/>
</dbReference>